<dbReference type="Proteomes" id="UP000222106">
    <property type="component" value="Unassembled WGS sequence"/>
</dbReference>
<evidence type="ECO:0000313" key="2">
    <source>
        <dbReference type="EMBL" id="PFG37971.1"/>
    </source>
</evidence>
<organism evidence="2 3">
    <name type="scientific">Georgenia soli</name>
    <dbReference type="NCBI Taxonomy" id="638953"/>
    <lineage>
        <taxon>Bacteria</taxon>
        <taxon>Bacillati</taxon>
        <taxon>Actinomycetota</taxon>
        <taxon>Actinomycetes</taxon>
        <taxon>Micrococcales</taxon>
        <taxon>Bogoriellaceae</taxon>
        <taxon>Georgenia</taxon>
    </lineage>
</organism>
<gene>
    <name evidence="2" type="ORF">ATJ97_0439</name>
</gene>
<dbReference type="PANTHER" id="PTHR40254">
    <property type="entry name" value="BLR0577 PROTEIN"/>
    <property type="match status" value="1"/>
</dbReference>
<feature type="domain" description="FAD-dependent urate hydroxylase HpyO/Asp monooxygenase CreE-like FAD/NAD(P)-binding" evidence="1">
    <location>
        <begin position="7"/>
        <end position="177"/>
    </location>
</feature>
<proteinExistence type="predicted"/>
<name>A0A2A9EHH0_9MICO</name>
<dbReference type="InterPro" id="IPR036188">
    <property type="entry name" value="FAD/NAD-bd_sf"/>
</dbReference>
<reference evidence="2 3" key="1">
    <citation type="submission" date="2017-10" db="EMBL/GenBank/DDBJ databases">
        <title>Sequencing the genomes of 1000 actinobacteria strains.</title>
        <authorList>
            <person name="Klenk H.-P."/>
        </authorList>
    </citation>
    <scope>NUCLEOTIDE SEQUENCE [LARGE SCALE GENOMIC DNA]</scope>
    <source>
        <strain evidence="2 3">DSM 21838</strain>
    </source>
</reference>
<keyword evidence="3" id="KW-1185">Reference proteome</keyword>
<accession>A0A2A9EHH0</accession>
<dbReference type="SUPFAM" id="SSF51905">
    <property type="entry name" value="FAD/NAD(P)-binding domain"/>
    <property type="match status" value="1"/>
</dbReference>
<evidence type="ECO:0000259" key="1">
    <source>
        <dbReference type="Pfam" id="PF13454"/>
    </source>
</evidence>
<evidence type="ECO:0000313" key="3">
    <source>
        <dbReference type="Proteomes" id="UP000222106"/>
    </source>
</evidence>
<protein>
    <submittedName>
        <fullName evidence="2">FAD-NAD(P)-binding protein</fullName>
    </submittedName>
</protein>
<dbReference type="InterPro" id="IPR052189">
    <property type="entry name" value="L-asp_N-monooxygenase_NS-form"/>
</dbReference>
<dbReference type="PANTHER" id="PTHR40254:SF1">
    <property type="entry name" value="BLR0577 PROTEIN"/>
    <property type="match status" value="1"/>
</dbReference>
<dbReference type="RefSeq" id="WP_098482332.1">
    <property type="nucleotide sequence ID" value="NZ_PDJI01000004.1"/>
</dbReference>
<dbReference type="OrthoDB" id="3653265at2"/>
<dbReference type="AlphaFoldDB" id="A0A2A9EHH0"/>
<comment type="caution">
    <text evidence="2">The sequence shown here is derived from an EMBL/GenBank/DDBJ whole genome shotgun (WGS) entry which is preliminary data.</text>
</comment>
<dbReference type="Pfam" id="PF13454">
    <property type="entry name" value="NAD_binding_9"/>
    <property type="match status" value="1"/>
</dbReference>
<sequence length="621" mass="66165">MSTHDLVVVGGGPRGVAVVERLTARHDGTAPVRVALVDAFEVGAGATWRTDQTPHFLNNTYAAHTTIYPDASTPMDGPVTSGPDLVAWAASPDAPPDRPAWVAEEVAGLRPWSYPTRRLQGVYYREQLAAVVARGGVDVDEVVGTVVDLTADDGTRRVHLADGTTLTAPVVVLAQGMVQARRSRTTEAFVDAAARHGLTYVEPGMPAERDWTVLPAGEDVLVAGLGANFFDVVAQLTAGRGGRFVAGDSPFDLSYVPSGREPHLLVGSRRGLPYRSKSFYGALPPAYVPLLATREWFDAVAQVPGQDFVRDVWPQIARELVLAHLRTLLDVRPGVVRAGDVDELVARLAVVPADGLGQTVRELVTDPAWWVDVTRLDRPEVARPDGAAWDAWVERWRAAELESITQPLRSPRAAVNRALAAVRGQVGRLVAVGAIDARSAVADVHGWFDPLGLALASGPPPERTAQLLALVGAGVVELVGEGMAVTVEDGAFVARSHVQGRVHRARAFAETRMSKGQVDTTEDPLLRRLLDTGRARLHERRASDGTAVTTRTLDVTADRYLLLDARGDADERVVVLGIPANDVQPGSAIGATPGTPSPLLAGADRAAAHVLQLVRPRVPAA</sequence>
<dbReference type="InterPro" id="IPR038732">
    <property type="entry name" value="HpyO/CreE_NAD-binding"/>
</dbReference>
<dbReference type="EMBL" id="PDJI01000004">
    <property type="protein sequence ID" value="PFG37971.1"/>
    <property type="molecule type" value="Genomic_DNA"/>
</dbReference>
<dbReference type="Gene3D" id="3.50.50.60">
    <property type="entry name" value="FAD/NAD(P)-binding domain"/>
    <property type="match status" value="1"/>
</dbReference>